<accession>A0A7K1UGF6</accession>
<sequence>MPVTSIDKDPENLTMTIVADFPVPVRRLWDAYADPRQLETFWGPPEYPATFTRHDLYPGGWSEYFMTGPAGNRSYNFWEFLSVAEGESFHVISGFADENGQPNAHMPRVRMHFTFEEAAQGSRLVGRTTFSSLEEMEQLISMGMVEGTKAAMAQIDDVLADLRSFAADRMVEAQLLSDTQVRVSRIIRGSVQQVWDAHHDPELLRRWLLGPDGWQFTDCQVATDVGQTYRYAWADANGENGFALTGEVKESQPPHREVTTESMEGVDGPPTLNEQTLTSVEGGTLLSLLITYSSKELRDTVLATGMTDGMEISYSRLESEVLQGA</sequence>
<dbReference type="EMBL" id="WRPM01000026">
    <property type="protein sequence ID" value="MVT25502.1"/>
    <property type="molecule type" value="Genomic_DNA"/>
</dbReference>
<dbReference type="SUPFAM" id="SSF55961">
    <property type="entry name" value="Bet v1-like"/>
    <property type="match status" value="2"/>
</dbReference>
<dbReference type="AlphaFoldDB" id="A0A7K1UGF6"/>
<dbReference type="Pfam" id="PF08327">
    <property type="entry name" value="AHSA1"/>
    <property type="match status" value="2"/>
</dbReference>
<gene>
    <name evidence="4" type="ORF">GNZ21_03850</name>
</gene>
<evidence type="ECO:0000313" key="4">
    <source>
        <dbReference type="EMBL" id="MVT25502.1"/>
    </source>
</evidence>
<comment type="caution">
    <text evidence="4">The sequence shown here is derived from an EMBL/GenBank/DDBJ whole genome shotgun (WGS) entry which is preliminary data.</text>
</comment>
<dbReference type="InterPro" id="IPR013538">
    <property type="entry name" value="ASHA1/2-like_C"/>
</dbReference>
<dbReference type="Proteomes" id="UP000460157">
    <property type="component" value="Unassembled WGS sequence"/>
</dbReference>
<feature type="domain" description="Activator of Hsp90 ATPase homologue 1/2-like C-terminal" evidence="3">
    <location>
        <begin position="190"/>
        <end position="319"/>
    </location>
</feature>
<dbReference type="CDD" id="cd07814">
    <property type="entry name" value="SRPBCC_CalC_Aha1-like"/>
    <property type="match status" value="1"/>
</dbReference>
<proteinExistence type="inferred from homology"/>
<dbReference type="RefSeq" id="WP_188503804.1">
    <property type="nucleotide sequence ID" value="NZ_BMFX01000029.1"/>
</dbReference>
<reference evidence="4 5" key="1">
    <citation type="submission" date="2019-12" db="EMBL/GenBank/DDBJ databases">
        <title>Nesterenkonia muleiensis sp. nov., a novel actinobacterium isolated from sap of Populus euphratica.</title>
        <authorList>
            <person name="Wang R."/>
        </authorList>
    </citation>
    <scope>NUCLEOTIDE SEQUENCE [LARGE SCALE GENOMIC DNA]</scope>
    <source>
        <strain evidence="4 5">F10</strain>
    </source>
</reference>
<evidence type="ECO:0000259" key="3">
    <source>
        <dbReference type="Pfam" id="PF08327"/>
    </source>
</evidence>
<evidence type="ECO:0000256" key="1">
    <source>
        <dbReference type="ARBA" id="ARBA00006817"/>
    </source>
</evidence>
<evidence type="ECO:0000313" key="5">
    <source>
        <dbReference type="Proteomes" id="UP000460157"/>
    </source>
</evidence>
<dbReference type="InterPro" id="IPR023393">
    <property type="entry name" value="START-like_dom_sf"/>
</dbReference>
<organism evidence="4 5">
    <name type="scientific">Nesterenkonia alkaliphila</name>
    <dbReference type="NCBI Taxonomy" id="1463631"/>
    <lineage>
        <taxon>Bacteria</taxon>
        <taxon>Bacillati</taxon>
        <taxon>Actinomycetota</taxon>
        <taxon>Actinomycetes</taxon>
        <taxon>Micrococcales</taxon>
        <taxon>Micrococcaceae</taxon>
        <taxon>Nesterenkonia</taxon>
    </lineage>
</organism>
<dbReference type="Gene3D" id="3.30.530.20">
    <property type="match status" value="2"/>
</dbReference>
<comment type="similarity">
    <text evidence="1">Belongs to the AHA1 family.</text>
</comment>
<protein>
    <submittedName>
        <fullName evidence="4">ATPase</fullName>
    </submittedName>
</protein>
<feature type="region of interest" description="Disordered" evidence="2">
    <location>
        <begin position="249"/>
        <end position="272"/>
    </location>
</feature>
<name>A0A7K1UGF6_9MICC</name>
<feature type="domain" description="Activator of Hsp90 ATPase homologue 1/2-like C-terminal" evidence="3">
    <location>
        <begin position="23"/>
        <end position="159"/>
    </location>
</feature>
<keyword evidence="5" id="KW-1185">Reference proteome</keyword>
<feature type="compositionally biased region" description="Basic and acidic residues" evidence="2">
    <location>
        <begin position="249"/>
        <end position="259"/>
    </location>
</feature>
<evidence type="ECO:0000256" key="2">
    <source>
        <dbReference type="SAM" id="MobiDB-lite"/>
    </source>
</evidence>